<proteinExistence type="predicted"/>
<dbReference type="InterPro" id="IPR058776">
    <property type="entry name" value="KhtT-like_N"/>
</dbReference>
<protein>
    <submittedName>
        <fullName evidence="2">Ammonium/H(+) antiporter subunit AmhM</fullName>
    </submittedName>
</protein>
<dbReference type="GeneID" id="35294328"/>
<dbReference type="Gene3D" id="3.30.70.1450">
    <property type="entry name" value="Regulator of K+ conductance, C-terminal domain"/>
    <property type="match status" value="1"/>
</dbReference>
<name>A0A1W7A880_9STAP</name>
<dbReference type="Proteomes" id="UP000194154">
    <property type="component" value="Chromosome"/>
</dbReference>
<dbReference type="InterPro" id="IPR036721">
    <property type="entry name" value="RCK_C_sf"/>
</dbReference>
<organism evidence="2 3">
    <name type="scientific">Macrococcoides canis</name>
    <dbReference type="NCBI Taxonomy" id="1855823"/>
    <lineage>
        <taxon>Bacteria</taxon>
        <taxon>Bacillati</taxon>
        <taxon>Bacillota</taxon>
        <taxon>Bacilli</taxon>
        <taxon>Bacillales</taxon>
        <taxon>Staphylococcaceae</taxon>
        <taxon>Macrococcoides</taxon>
    </lineage>
</organism>
<dbReference type="Pfam" id="PF02080">
    <property type="entry name" value="TrkA_C"/>
    <property type="match status" value="1"/>
</dbReference>
<keyword evidence="3" id="KW-1185">Reference proteome</keyword>
<evidence type="ECO:0000259" key="1">
    <source>
        <dbReference type="PROSITE" id="PS51202"/>
    </source>
</evidence>
<dbReference type="GO" id="GO:0008324">
    <property type="term" value="F:monoatomic cation transmembrane transporter activity"/>
    <property type="evidence" value="ECO:0007669"/>
    <property type="project" value="InterPro"/>
</dbReference>
<dbReference type="AlphaFoldDB" id="A0A1W7A880"/>
<dbReference type="RefSeq" id="WP_086041558.1">
    <property type="nucleotide sequence ID" value="NZ_CBCRZA010000020.1"/>
</dbReference>
<reference evidence="2 3" key="1">
    <citation type="journal article" date="2017" name="Int. J. Syst. Evol. Microbiol.">
        <title>Macrococcus canis sp. nov., a skin bacterium associated with infections in dogs.</title>
        <authorList>
            <person name="Gobeli Brawand S."/>
            <person name="Cotting K."/>
            <person name="Gomez-Sanz E."/>
            <person name="Collaud A."/>
            <person name="Thomann A."/>
            <person name="Brodard I."/>
            <person name="Rodriguez-Campos S."/>
            <person name="Strauss C."/>
            <person name="Perreten V."/>
        </authorList>
    </citation>
    <scope>NUCLEOTIDE SEQUENCE [LARGE SCALE GENOMIC DNA]</scope>
    <source>
        <strain evidence="2 3">KM45013</strain>
    </source>
</reference>
<dbReference type="OrthoDB" id="67547at2"/>
<dbReference type="InterPro" id="IPR006037">
    <property type="entry name" value="RCK_C"/>
</dbReference>
<dbReference type="KEGG" id="mcak:MCCS_01720"/>
<dbReference type="PROSITE" id="PS51202">
    <property type="entry name" value="RCK_C"/>
    <property type="match status" value="1"/>
</dbReference>
<dbReference type="GO" id="GO:0006813">
    <property type="term" value="P:potassium ion transport"/>
    <property type="evidence" value="ECO:0007669"/>
    <property type="project" value="InterPro"/>
</dbReference>
<gene>
    <name evidence="2" type="primary">amhM</name>
    <name evidence="2" type="ORF">MCCS_01720</name>
</gene>
<evidence type="ECO:0000313" key="2">
    <source>
        <dbReference type="EMBL" id="ARQ05843.1"/>
    </source>
</evidence>
<accession>A0A1W7A880</accession>
<sequence length="162" mass="18229">MKEQNIPGVGKRYSMTSSDGSRADIIMRYNGKRDIYITDADEENEASISLSSDEAKNFALTLMDVDNNTIDEDEFNRFNVIRKKMLVDWIKVSSESNLKETPVGLAEQYVPDGVQIVGINRGDEIIAKPPHDFLIHEQDILLVIGHYESINAFDAACKFNKG</sequence>
<dbReference type="EMBL" id="CP021059">
    <property type="protein sequence ID" value="ARQ05843.1"/>
    <property type="molecule type" value="Genomic_DNA"/>
</dbReference>
<evidence type="ECO:0000313" key="3">
    <source>
        <dbReference type="Proteomes" id="UP000194154"/>
    </source>
</evidence>
<dbReference type="STRING" id="1855823.MCCS_01720"/>
<dbReference type="Pfam" id="PF25991">
    <property type="entry name" value="KhtT_N"/>
    <property type="match status" value="1"/>
</dbReference>
<feature type="domain" description="RCK C-terminal" evidence="1">
    <location>
        <begin position="73"/>
        <end position="159"/>
    </location>
</feature>
<dbReference type="SUPFAM" id="SSF116726">
    <property type="entry name" value="TrkA C-terminal domain-like"/>
    <property type="match status" value="1"/>
</dbReference>